<dbReference type="Proteomes" id="UP000005222">
    <property type="component" value="Chromosome G"/>
</dbReference>
<keyword evidence="9" id="KW-1185">Reference proteome</keyword>
<dbReference type="InterPro" id="IPR007915">
    <property type="entry name" value="TMEM258/Ost5"/>
</dbReference>
<dbReference type="EMBL" id="FO082052">
    <property type="protein sequence ID" value="CCE80597.1"/>
    <property type="molecule type" value="Genomic_DNA"/>
</dbReference>
<comment type="subunit">
    <text evidence="6">Component of the oligosaccharyltransferase (OST) complex.</text>
</comment>
<reference evidence="9" key="2">
    <citation type="journal article" date="2012" name="G3 (Bethesda)">
        <title>Pichia sorbitophila, an interspecies yeast hybrid reveals early steps of genome resolution following polyploidization.</title>
        <authorList>
            <person name="Leh Louis V."/>
            <person name="Despons L."/>
            <person name="Friedrich A."/>
            <person name="Martin T."/>
            <person name="Durrens P."/>
            <person name="Casaregola S."/>
            <person name="Neuveglise C."/>
            <person name="Fairhead C."/>
            <person name="Marck C."/>
            <person name="Cruz J.A."/>
            <person name="Straub M.L."/>
            <person name="Kugler V."/>
            <person name="Sacerdot C."/>
            <person name="Uzunov Z."/>
            <person name="Thierry A."/>
            <person name="Weiss S."/>
            <person name="Bleykasten C."/>
            <person name="De Montigny J."/>
            <person name="Jacques N."/>
            <person name="Jung P."/>
            <person name="Lemaire M."/>
            <person name="Mallet S."/>
            <person name="Morel G."/>
            <person name="Richard G.F."/>
            <person name="Sarkar A."/>
            <person name="Savel G."/>
            <person name="Schacherer J."/>
            <person name="Seret M.L."/>
            <person name="Talla E."/>
            <person name="Samson G."/>
            <person name="Jubin C."/>
            <person name="Poulain J."/>
            <person name="Vacherie B."/>
            <person name="Barbe V."/>
            <person name="Pelletier E."/>
            <person name="Sherman D.J."/>
            <person name="Westhof E."/>
            <person name="Weissenbach J."/>
            <person name="Baret P.V."/>
            <person name="Wincker P."/>
            <person name="Gaillardin C."/>
            <person name="Dujon B."/>
            <person name="Souciet J.L."/>
        </authorList>
    </citation>
    <scope>NUCLEOTIDE SEQUENCE [LARGE SCALE GENOMIC DNA]</scope>
    <source>
        <strain evidence="9">ATCC MYA-4447 / BCRC 22081 / CBS 7064 / NBRC 10061 / NRRL Y-12695</strain>
    </source>
</reference>
<comment type="function">
    <text evidence="6">Subunit of the oligosaccharyl transferase (OST) complex that catalyzes the initial transfer of a defined glycan (Glc(3)Man(9)GlcNAc(2) in eukaryotes) from the lipid carrier dolichol-pyrophosphate to an asparagine residue within an Asn-X-Ser/Thr consensus motif in nascent polypeptide chains, the first step in protein N-glycosylation. N-glycosylation occurs cotranslationally and the complex associates with the Sec61 complex at the channel-forming translocon complex that mediates protein translocation across the endoplasmic reticulum (ER). All subunits are required for a maximal enzyme activity.</text>
</comment>
<dbReference type="EMBL" id="FO082053">
    <property type="protein sequence ID" value="CCE79832.1"/>
    <property type="molecule type" value="Genomic_DNA"/>
</dbReference>
<keyword evidence="3 6" id="KW-0812">Transmembrane</keyword>
<evidence type="ECO:0000313" key="8">
    <source>
        <dbReference type="EMBL" id="CCE80597.1"/>
    </source>
</evidence>
<evidence type="ECO:0000256" key="2">
    <source>
        <dbReference type="ARBA" id="ARBA00009825"/>
    </source>
</evidence>
<dbReference type="InParanoid" id="G8YGP5"/>
<evidence type="ECO:0000313" key="9">
    <source>
        <dbReference type="Proteomes" id="UP000005222"/>
    </source>
</evidence>
<dbReference type="AlphaFoldDB" id="G8YGP5"/>
<proteinExistence type="inferred from homology"/>
<dbReference type="OrthoDB" id="4019621at2759"/>
<evidence type="ECO:0000256" key="3">
    <source>
        <dbReference type="ARBA" id="ARBA00022692"/>
    </source>
</evidence>
<dbReference type="Pfam" id="PF05251">
    <property type="entry name" value="Ost5"/>
    <property type="match status" value="1"/>
</dbReference>
<evidence type="ECO:0000256" key="4">
    <source>
        <dbReference type="ARBA" id="ARBA00022989"/>
    </source>
</evidence>
<keyword evidence="4 6" id="KW-1133">Transmembrane helix</keyword>
<organism evidence="8 9">
    <name type="scientific">Pichia sorbitophila (strain ATCC MYA-4447 / BCRC 22081 / CBS 7064 / NBRC 10061 / NRRL Y-12695)</name>
    <name type="common">Hybrid yeast</name>
    <dbReference type="NCBI Taxonomy" id="559304"/>
    <lineage>
        <taxon>Eukaryota</taxon>
        <taxon>Fungi</taxon>
        <taxon>Dikarya</taxon>
        <taxon>Ascomycota</taxon>
        <taxon>Saccharomycotina</taxon>
        <taxon>Pichiomycetes</taxon>
        <taxon>Debaryomycetaceae</taxon>
        <taxon>Millerozyma</taxon>
    </lineage>
</organism>
<evidence type="ECO:0000256" key="6">
    <source>
        <dbReference type="RuleBase" id="RU367008"/>
    </source>
</evidence>
<sequence>MVSNSNYEELSQIYKQRSVPIAPSPWSQHSTWVAALLTVIAFMSLSLALLVYSKSKSTGKFLFNAIIASLSIGVGSIYVSNNFGVYV</sequence>
<protein>
    <recommendedName>
        <fullName evidence="6">Dolichyl-diphosphooligosaccharide-protein glycosyltransferase subunit OST5</fullName>
    </recommendedName>
</protein>
<keyword evidence="5 6" id="KW-0472">Membrane</keyword>
<dbReference type="eggNOG" id="ENOG502RQDV">
    <property type="taxonomic scope" value="Eukaryota"/>
</dbReference>
<comment type="similarity">
    <text evidence="2 6">Belongs to the OST5 family.</text>
</comment>
<dbReference type="HOGENOM" id="CLU_189309_0_0_1"/>
<dbReference type="Proteomes" id="UP000005222">
    <property type="component" value="Chromosome H"/>
</dbReference>
<reference evidence="8" key="1">
    <citation type="submission" date="2011-10" db="EMBL/GenBank/DDBJ databases">
        <authorList>
            <person name="Genoscope - CEA"/>
        </authorList>
    </citation>
    <scope>NUCLEOTIDE SEQUENCE</scope>
</reference>
<dbReference type="GO" id="GO:0008250">
    <property type="term" value="C:oligosaccharyltransferase complex"/>
    <property type="evidence" value="ECO:0007669"/>
    <property type="project" value="UniProtKB-UniRule"/>
</dbReference>
<evidence type="ECO:0000313" key="7">
    <source>
        <dbReference type="EMBL" id="CCE79832.1"/>
    </source>
</evidence>
<gene>
    <name evidence="8" type="primary">Piso0_002923</name>
    <name evidence="7" type="ORF">GNLVRS01_PISO0G00996g</name>
    <name evidence="8" type="ORF">GNLVRS01_PISO0H00997g</name>
</gene>
<accession>G8YGP5</accession>
<feature type="transmembrane region" description="Helical" evidence="6">
    <location>
        <begin position="32"/>
        <end position="52"/>
    </location>
</feature>
<dbReference type="GO" id="GO:0006487">
    <property type="term" value="P:protein N-linked glycosylation"/>
    <property type="evidence" value="ECO:0007669"/>
    <property type="project" value="UniProtKB-UniRule"/>
</dbReference>
<feature type="transmembrane region" description="Helical" evidence="6">
    <location>
        <begin position="61"/>
        <end position="79"/>
    </location>
</feature>
<comment type="subcellular location">
    <subcellularLocation>
        <location evidence="1 6">Membrane</location>
        <topology evidence="1 6">Multi-pass membrane protein</topology>
    </subcellularLocation>
</comment>
<evidence type="ECO:0000256" key="1">
    <source>
        <dbReference type="ARBA" id="ARBA00004141"/>
    </source>
</evidence>
<name>G8YGP5_PICSO</name>
<evidence type="ECO:0000256" key="5">
    <source>
        <dbReference type="ARBA" id="ARBA00023136"/>
    </source>
</evidence>